<dbReference type="OrthoDB" id="5592585at2759"/>
<proteinExistence type="predicted"/>
<evidence type="ECO:0000256" key="1">
    <source>
        <dbReference type="SAM" id="MobiDB-lite"/>
    </source>
</evidence>
<evidence type="ECO:0000256" key="2">
    <source>
        <dbReference type="SAM" id="SignalP"/>
    </source>
</evidence>
<feature type="compositionally biased region" description="Basic residues" evidence="1">
    <location>
        <begin position="165"/>
        <end position="181"/>
    </location>
</feature>
<evidence type="ECO:0000313" key="4">
    <source>
        <dbReference type="Proteomes" id="UP001140094"/>
    </source>
</evidence>
<comment type="caution">
    <text evidence="3">The sequence shown here is derived from an EMBL/GenBank/DDBJ whole genome shotgun (WGS) entry which is preliminary data.</text>
</comment>
<sequence length="264" mass="29479">MRSLIHDLESVFFTVLYALAIANGEVDSENAQRPIGFRHLGHEETAMLRVGCLLSAECYRKRFGVSHCSEDIKRVLDAMYYALFWQGNQFIGDDLIEHPNLHRPIQPKQVEGFMDSSLYSAALLEDAESACEAESFCEDALRNMEIDSVDSLPADQQLAAGIAQKKARPTKRRVAKRRVANRRTPIVQLPSVDIAESQVTAQSDIKPEMGGGLRDNARSTRTSRSSRVRNQPATSIVTTRASTEQPSRPVTRSRANAAKKRKHN</sequence>
<keyword evidence="4" id="KW-1185">Reference proteome</keyword>
<protein>
    <recommendedName>
        <fullName evidence="5">Fungal-type protein kinase domain-containing protein</fullName>
    </recommendedName>
</protein>
<dbReference type="AlphaFoldDB" id="A0A9W8LV18"/>
<evidence type="ECO:0000313" key="3">
    <source>
        <dbReference type="EMBL" id="KAJ2805489.1"/>
    </source>
</evidence>
<organism evidence="3 4">
    <name type="scientific">Coemansia guatemalensis</name>
    <dbReference type="NCBI Taxonomy" id="2761395"/>
    <lineage>
        <taxon>Eukaryota</taxon>
        <taxon>Fungi</taxon>
        <taxon>Fungi incertae sedis</taxon>
        <taxon>Zoopagomycota</taxon>
        <taxon>Kickxellomycotina</taxon>
        <taxon>Kickxellomycetes</taxon>
        <taxon>Kickxellales</taxon>
        <taxon>Kickxellaceae</taxon>
        <taxon>Coemansia</taxon>
    </lineage>
</organism>
<feature type="region of interest" description="Disordered" evidence="1">
    <location>
        <begin position="161"/>
        <end position="182"/>
    </location>
</feature>
<dbReference type="EMBL" id="JANBUO010000284">
    <property type="protein sequence ID" value="KAJ2805489.1"/>
    <property type="molecule type" value="Genomic_DNA"/>
</dbReference>
<feature type="region of interest" description="Disordered" evidence="1">
    <location>
        <begin position="201"/>
        <end position="264"/>
    </location>
</feature>
<keyword evidence="2" id="KW-0732">Signal</keyword>
<accession>A0A9W8LV18</accession>
<feature type="chain" id="PRO_5040988572" description="Fungal-type protein kinase domain-containing protein" evidence="2">
    <location>
        <begin position="25"/>
        <end position="264"/>
    </location>
</feature>
<dbReference type="Proteomes" id="UP001140094">
    <property type="component" value="Unassembled WGS sequence"/>
</dbReference>
<reference evidence="3" key="1">
    <citation type="submission" date="2022-07" db="EMBL/GenBank/DDBJ databases">
        <title>Phylogenomic reconstructions and comparative analyses of Kickxellomycotina fungi.</title>
        <authorList>
            <person name="Reynolds N.K."/>
            <person name="Stajich J.E."/>
            <person name="Barry K."/>
            <person name="Grigoriev I.V."/>
            <person name="Crous P."/>
            <person name="Smith M.E."/>
        </authorList>
    </citation>
    <scope>NUCLEOTIDE SEQUENCE</scope>
    <source>
        <strain evidence="3">NRRL 1565</strain>
    </source>
</reference>
<feature type="signal peptide" evidence="2">
    <location>
        <begin position="1"/>
        <end position="24"/>
    </location>
</feature>
<evidence type="ECO:0008006" key="5">
    <source>
        <dbReference type="Google" id="ProtNLM"/>
    </source>
</evidence>
<name>A0A9W8LV18_9FUNG</name>
<gene>
    <name evidence="3" type="ORF">H4R20_002076</name>
</gene>
<feature type="compositionally biased region" description="Polar residues" evidence="1">
    <location>
        <begin position="228"/>
        <end position="254"/>
    </location>
</feature>